<organism evidence="3 4">
    <name type="scientific">Chrysochromulina tobinii</name>
    <dbReference type="NCBI Taxonomy" id="1460289"/>
    <lineage>
        <taxon>Eukaryota</taxon>
        <taxon>Haptista</taxon>
        <taxon>Haptophyta</taxon>
        <taxon>Prymnesiophyceae</taxon>
        <taxon>Prymnesiales</taxon>
        <taxon>Chrysochromulinaceae</taxon>
        <taxon>Chrysochromulina</taxon>
    </lineage>
</organism>
<dbReference type="Gene3D" id="2.20.70.10">
    <property type="match status" value="1"/>
</dbReference>
<feature type="domain" description="PH" evidence="1">
    <location>
        <begin position="104"/>
        <end position="214"/>
    </location>
</feature>
<dbReference type="SMART" id="SM00233">
    <property type="entry name" value="PH"/>
    <property type="match status" value="1"/>
</dbReference>
<dbReference type="Proteomes" id="UP000037460">
    <property type="component" value="Unassembled WGS sequence"/>
</dbReference>
<keyword evidence="4" id="KW-1185">Reference proteome</keyword>
<dbReference type="InterPro" id="IPR001849">
    <property type="entry name" value="PH_domain"/>
</dbReference>
<feature type="domain" description="WW" evidence="2">
    <location>
        <begin position="60"/>
        <end position="93"/>
    </location>
</feature>
<protein>
    <recommendedName>
        <fullName evidence="5">WW domain-containing protein</fullName>
    </recommendedName>
</protein>
<dbReference type="InterPro" id="IPR036020">
    <property type="entry name" value="WW_dom_sf"/>
</dbReference>
<dbReference type="Pfam" id="PF00169">
    <property type="entry name" value="PH"/>
    <property type="match status" value="1"/>
</dbReference>
<dbReference type="InterPro" id="IPR011993">
    <property type="entry name" value="PH-like_dom_sf"/>
</dbReference>
<dbReference type="InterPro" id="IPR001202">
    <property type="entry name" value="WW_dom"/>
</dbReference>
<dbReference type="AlphaFoldDB" id="A0A0M0JKM7"/>
<sequence>MERWGNERVAGFWEACPAQFRPKGFVGDSASRGLVDYIRAKYDRRLFAAAGEPGDWLKYLPMPNGWERHFDESSNDFYYSNGLQSTWEMPPEAVPAPPEQVHWWAGHEGWLEKKSGGKEAHSKVKLLLQKWDRRYFVLSACGTSLSYFKSDQSYRKREEPAGTVDCKGARAFLKQAQEGGVYRFTLVTRERELKLRATDAEFEVWASVLAPIVGEIETDASGRFELDE</sequence>
<evidence type="ECO:0000313" key="3">
    <source>
        <dbReference type="EMBL" id="KOO27020.1"/>
    </source>
</evidence>
<dbReference type="SUPFAM" id="SSF51045">
    <property type="entry name" value="WW domain"/>
    <property type="match status" value="1"/>
</dbReference>
<dbReference type="Gene3D" id="2.30.29.30">
    <property type="entry name" value="Pleckstrin-homology domain (PH domain)/Phosphotyrosine-binding domain (PTB)"/>
    <property type="match status" value="1"/>
</dbReference>
<reference evidence="4" key="1">
    <citation type="journal article" date="2015" name="PLoS Genet.">
        <title>Genome Sequence and Transcriptome Analyses of Chrysochromulina tobin: Metabolic Tools for Enhanced Algal Fitness in the Prominent Order Prymnesiales (Haptophyceae).</title>
        <authorList>
            <person name="Hovde B.T."/>
            <person name="Deodato C.R."/>
            <person name="Hunsperger H.M."/>
            <person name="Ryken S.A."/>
            <person name="Yost W."/>
            <person name="Jha R.K."/>
            <person name="Patterson J."/>
            <person name="Monnat R.J. Jr."/>
            <person name="Barlow S.B."/>
            <person name="Starkenburg S.R."/>
            <person name="Cattolico R.A."/>
        </authorList>
    </citation>
    <scope>NUCLEOTIDE SEQUENCE</scope>
    <source>
        <strain evidence="4">CCMP291</strain>
    </source>
</reference>
<evidence type="ECO:0000259" key="1">
    <source>
        <dbReference type="PROSITE" id="PS50003"/>
    </source>
</evidence>
<evidence type="ECO:0008006" key="5">
    <source>
        <dbReference type="Google" id="ProtNLM"/>
    </source>
</evidence>
<dbReference type="PROSITE" id="PS01159">
    <property type="entry name" value="WW_DOMAIN_1"/>
    <property type="match status" value="1"/>
</dbReference>
<dbReference type="PROSITE" id="PS50020">
    <property type="entry name" value="WW_DOMAIN_2"/>
    <property type="match status" value="1"/>
</dbReference>
<dbReference type="PROSITE" id="PS50003">
    <property type="entry name" value="PH_DOMAIN"/>
    <property type="match status" value="1"/>
</dbReference>
<dbReference type="OrthoDB" id="10266696at2759"/>
<evidence type="ECO:0000313" key="4">
    <source>
        <dbReference type="Proteomes" id="UP000037460"/>
    </source>
</evidence>
<proteinExistence type="predicted"/>
<accession>A0A0M0JKM7</accession>
<name>A0A0M0JKM7_9EUKA</name>
<dbReference type="SUPFAM" id="SSF50729">
    <property type="entry name" value="PH domain-like"/>
    <property type="match status" value="1"/>
</dbReference>
<gene>
    <name evidence="3" type="ORF">Ctob_007422</name>
</gene>
<evidence type="ECO:0000259" key="2">
    <source>
        <dbReference type="PROSITE" id="PS50020"/>
    </source>
</evidence>
<dbReference type="EMBL" id="JWZX01002774">
    <property type="protein sequence ID" value="KOO27020.1"/>
    <property type="molecule type" value="Genomic_DNA"/>
</dbReference>
<comment type="caution">
    <text evidence="3">The sequence shown here is derived from an EMBL/GenBank/DDBJ whole genome shotgun (WGS) entry which is preliminary data.</text>
</comment>